<proteinExistence type="predicted"/>
<dbReference type="Proteomes" id="UP000187609">
    <property type="component" value="Unassembled WGS sequence"/>
</dbReference>
<dbReference type="Pfam" id="PF06966">
    <property type="entry name" value="DUF1295"/>
    <property type="match status" value="1"/>
</dbReference>
<dbReference type="EMBL" id="MJEQ01000561">
    <property type="protein sequence ID" value="OIT35429.1"/>
    <property type="molecule type" value="Genomic_DNA"/>
</dbReference>
<keyword evidence="1" id="KW-0812">Transmembrane</keyword>
<keyword evidence="4" id="KW-1185">Reference proteome</keyword>
<keyword evidence="1" id="KW-0472">Membrane</keyword>
<evidence type="ECO:0000313" key="2">
    <source>
        <dbReference type="EMBL" id="OIT28603.1"/>
    </source>
</evidence>
<evidence type="ECO:0000313" key="4">
    <source>
        <dbReference type="Proteomes" id="UP000187609"/>
    </source>
</evidence>
<evidence type="ECO:0000313" key="3">
    <source>
        <dbReference type="EMBL" id="OIT35429.1"/>
    </source>
</evidence>
<reference evidence="2 4" key="1">
    <citation type="submission" date="2016-11" db="EMBL/GenBank/DDBJ databases">
        <title>The genome of Nicotiana attenuata.</title>
        <authorList>
            <person name="Xu S."/>
            <person name="Brockmoeller T."/>
            <person name="Gaquerel E."/>
            <person name="Navarro A."/>
            <person name="Kuhl H."/>
            <person name="Gase K."/>
            <person name="Ling Z."/>
            <person name="Zhou W."/>
            <person name="Kreitzer C."/>
            <person name="Stanke M."/>
            <person name="Tang H."/>
            <person name="Lyons E."/>
            <person name="Pandey P."/>
            <person name="Pandey S.P."/>
            <person name="Timmermann B."/>
            <person name="Baldwin I.T."/>
        </authorList>
    </citation>
    <scope>NUCLEOTIDE SEQUENCE [LARGE SCALE GENOMIC DNA]</scope>
    <source>
        <strain evidence="4">cv. UT</strain>
        <strain evidence="2">UT</strain>
        <tissue evidence="2">Leaves</tissue>
    </source>
</reference>
<sequence length="94" mass="10310">MIREAIALSGKAKVVGVEVGRGKGTGMDSNFLGLTAIVTLGYQFIFFVITALLKFDKVTDLAGSTNLIILAILTLVLKGSWYFRQKIWHLDTCM</sequence>
<dbReference type="InterPro" id="IPR010721">
    <property type="entry name" value="UstE-like"/>
</dbReference>
<name>A0A314KH44_NICAT</name>
<gene>
    <name evidence="3" type="ORF">A4A49_02535</name>
    <name evidence="2" type="ORF">A4A49_55580</name>
</gene>
<dbReference type="AlphaFoldDB" id="A0A314KH44"/>
<dbReference type="Gramene" id="OIT28603">
    <property type="protein sequence ID" value="OIT28603"/>
    <property type="gene ID" value="A4A49_55580"/>
</dbReference>
<dbReference type="EMBL" id="MJEQ01002008">
    <property type="protein sequence ID" value="OIT28603.1"/>
    <property type="molecule type" value="Genomic_DNA"/>
</dbReference>
<dbReference type="PANTHER" id="PTHR32251">
    <property type="entry name" value="3-OXO-5-ALPHA-STEROID 4-DEHYDROGENASE"/>
    <property type="match status" value="1"/>
</dbReference>
<organism evidence="2 4">
    <name type="scientific">Nicotiana attenuata</name>
    <name type="common">Coyote tobacco</name>
    <dbReference type="NCBI Taxonomy" id="49451"/>
    <lineage>
        <taxon>Eukaryota</taxon>
        <taxon>Viridiplantae</taxon>
        <taxon>Streptophyta</taxon>
        <taxon>Embryophyta</taxon>
        <taxon>Tracheophyta</taxon>
        <taxon>Spermatophyta</taxon>
        <taxon>Magnoliopsida</taxon>
        <taxon>eudicotyledons</taxon>
        <taxon>Gunneridae</taxon>
        <taxon>Pentapetalae</taxon>
        <taxon>asterids</taxon>
        <taxon>lamiids</taxon>
        <taxon>Solanales</taxon>
        <taxon>Solanaceae</taxon>
        <taxon>Nicotianoideae</taxon>
        <taxon>Nicotianeae</taxon>
        <taxon>Nicotiana</taxon>
    </lineage>
</organism>
<feature type="transmembrane region" description="Helical" evidence="1">
    <location>
        <begin position="65"/>
        <end position="83"/>
    </location>
</feature>
<dbReference type="Gramene" id="OIT35429">
    <property type="protein sequence ID" value="OIT35429"/>
    <property type="gene ID" value="A4A49_02535"/>
</dbReference>
<dbReference type="PANTHER" id="PTHR32251:SF25">
    <property type="entry name" value="STEROID 5-ALPHA REDUCTASE C-TERMINAL DOMAIN-CONTAINING PROTEIN"/>
    <property type="match status" value="1"/>
</dbReference>
<keyword evidence="1" id="KW-1133">Transmembrane helix</keyword>
<protein>
    <submittedName>
        <fullName evidence="2">Uncharacterized protein</fullName>
    </submittedName>
</protein>
<evidence type="ECO:0000256" key="1">
    <source>
        <dbReference type="SAM" id="Phobius"/>
    </source>
</evidence>
<feature type="transmembrane region" description="Helical" evidence="1">
    <location>
        <begin position="31"/>
        <end position="53"/>
    </location>
</feature>
<accession>A0A314KH44</accession>
<dbReference type="GO" id="GO:0016020">
    <property type="term" value="C:membrane"/>
    <property type="evidence" value="ECO:0007669"/>
    <property type="project" value="TreeGrafter"/>
</dbReference>
<comment type="caution">
    <text evidence="2">The sequence shown here is derived from an EMBL/GenBank/DDBJ whole genome shotgun (WGS) entry which is preliminary data.</text>
</comment>